<accession>A0A6J6EV57</accession>
<evidence type="ECO:0000313" key="2">
    <source>
        <dbReference type="EMBL" id="CAB4579315.1"/>
    </source>
</evidence>
<name>A0A6J6EV57_9ZZZZ</name>
<organism evidence="2">
    <name type="scientific">freshwater metagenome</name>
    <dbReference type="NCBI Taxonomy" id="449393"/>
    <lineage>
        <taxon>unclassified sequences</taxon>
        <taxon>metagenomes</taxon>
        <taxon>ecological metagenomes</taxon>
    </lineage>
</organism>
<sequence>MNQVVDLGRVRLLEMACMVSGLDFDSLTKNSHSQINQDIFVLSQLNGLSSGFFVEFGATDGVGLSNTFQLEKVFGWTGILVEPGRNWKEKLAVNRNCHKDFRCVTAKSGDLVHFMESSSPELSTIKGFEGSDENLRETSNSYDVESVSLEDLLDENKAPKIIDYLSIDTEGSEFLILENFNFNKYKFRVITCEHNFTENRDKIHKLLIQKGYRRVWSEFTQFDDWYIHPELI</sequence>
<dbReference type="InterPro" id="IPR053202">
    <property type="entry name" value="EGF_Rcpt_Signaling_Reg"/>
</dbReference>
<dbReference type="SUPFAM" id="SSF53335">
    <property type="entry name" value="S-adenosyl-L-methionine-dependent methyltransferases"/>
    <property type="match status" value="1"/>
</dbReference>
<dbReference type="GO" id="GO:0016197">
    <property type="term" value="P:endosomal transport"/>
    <property type="evidence" value="ECO:0007669"/>
    <property type="project" value="TreeGrafter"/>
</dbReference>
<dbReference type="PANTHER" id="PTHR34009">
    <property type="entry name" value="PROTEIN STAR"/>
    <property type="match status" value="1"/>
</dbReference>
<dbReference type="InterPro" id="IPR029063">
    <property type="entry name" value="SAM-dependent_MTases_sf"/>
</dbReference>
<dbReference type="Gene3D" id="3.40.50.150">
    <property type="entry name" value="Vaccinia Virus protein VP39"/>
    <property type="match status" value="1"/>
</dbReference>
<dbReference type="AlphaFoldDB" id="A0A6J6EV57"/>
<gene>
    <name evidence="2" type="ORF">UFOPK1747_00451</name>
</gene>
<dbReference type="GO" id="GO:0005789">
    <property type="term" value="C:endoplasmic reticulum membrane"/>
    <property type="evidence" value="ECO:0007669"/>
    <property type="project" value="TreeGrafter"/>
</dbReference>
<protein>
    <submittedName>
        <fullName evidence="2">Unannotated protein</fullName>
    </submittedName>
</protein>
<dbReference type="GO" id="GO:0006888">
    <property type="term" value="P:endoplasmic reticulum to Golgi vesicle-mediated transport"/>
    <property type="evidence" value="ECO:0007669"/>
    <property type="project" value="TreeGrafter"/>
</dbReference>
<dbReference type="EMBL" id="CAEZTV010000050">
    <property type="protein sequence ID" value="CAB4579315.1"/>
    <property type="molecule type" value="Genomic_DNA"/>
</dbReference>
<dbReference type="InterPro" id="IPR006342">
    <property type="entry name" value="FkbM_mtfrase"/>
</dbReference>
<feature type="domain" description="Methyltransferase FkbM" evidence="1">
    <location>
        <begin position="57"/>
        <end position="213"/>
    </location>
</feature>
<reference evidence="2" key="1">
    <citation type="submission" date="2020-05" db="EMBL/GenBank/DDBJ databases">
        <authorList>
            <person name="Chiriac C."/>
            <person name="Salcher M."/>
            <person name="Ghai R."/>
            <person name="Kavagutti S V."/>
        </authorList>
    </citation>
    <scope>NUCLEOTIDE SEQUENCE</scope>
</reference>
<evidence type="ECO:0000259" key="1">
    <source>
        <dbReference type="Pfam" id="PF05050"/>
    </source>
</evidence>
<dbReference type="GO" id="GO:0031902">
    <property type="term" value="C:late endosome membrane"/>
    <property type="evidence" value="ECO:0007669"/>
    <property type="project" value="TreeGrafter"/>
</dbReference>
<dbReference type="GO" id="GO:0005886">
    <property type="term" value="C:plasma membrane"/>
    <property type="evidence" value="ECO:0007669"/>
    <property type="project" value="TreeGrafter"/>
</dbReference>
<proteinExistence type="predicted"/>
<dbReference type="GO" id="GO:0005794">
    <property type="term" value="C:Golgi apparatus"/>
    <property type="evidence" value="ECO:0007669"/>
    <property type="project" value="TreeGrafter"/>
</dbReference>
<dbReference type="Pfam" id="PF05050">
    <property type="entry name" value="Methyltransf_21"/>
    <property type="match status" value="1"/>
</dbReference>
<dbReference type="PANTHER" id="PTHR34009:SF2">
    <property type="entry name" value="PROTEIN STAR"/>
    <property type="match status" value="1"/>
</dbReference>